<feature type="domain" description="GGDEF" evidence="5">
    <location>
        <begin position="386"/>
        <end position="517"/>
    </location>
</feature>
<feature type="domain" description="HAMP" evidence="4">
    <location>
        <begin position="167"/>
        <end position="221"/>
    </location>
</feature>
<dbReference type="InterPro" id="IPR000014">
    <property type="entry name" value="PAS"/>
</dbReference>
<gene>
    <name evidence="6" type="ORF">GTQ48_13500</name>
</gene>
<dbReference type="PROSITE" id="PS50113">
    <property type="entry name" value="PAC"/>
    <property type="match status" value="1"/>
</dbReference>
<dbReference type="Gene3D" id="3.30.70.270">
    <property type="match status" value="1"/>
</dbReference>
<dbReference type="InterPro" id="IPR003660">
    <property type="entry name" value="HAMP_dom"/>
</dbReference>
<accession>A0A6N9TPD7</accession>
<evidence type="ECO:0000313" key="7">
    <source>
        <dbReference type="Proteomes" id="UP000471381"/>
    </source>
</evidence>
<dbReference type="EMBL" id="JAAAWO010000010">
    <property type="protein sequence ID" value="NDW16528.1"/>
    <property type="molecule type" value="Genomic_DNA"/>
</dbReference>
<dbReference type="CDD" id="cd01949">
    <property type="entry name" value="GGDEF"/>
    <property type="match status" value="1"/>
</dbReference>
<dbReference type="AlphaFoldDB" id="A0A6N9TPD7"/>
<dbReference type="InterPro" id="IPR029787">
    <property type="entry name" value="Nucleotide_cyclase"/>
</dbReference>
<dbReference type="InterPro" id="IPR000160">
    <property type="entry name" value="GGDEF_dom"/>
</dbReference>
<dbReference type="PANTHER" id="PTHR44757:SF2">
    <property type="entry name" value="BIOFILM ARCHITECTURE MAINTENANCE PROTEIN MBAA"/>
    <property type="match status" value="1"/>
</dbReference>
<evidence type="ECO:0000259" key="5">
    <source>
        <dbReference type="PROSITE" id="PS50887"/>
    </source>
</evidence>
<dbReference type="Pfam" id="PF00990">
    <property type="entry name" value="GGDEF"/>
    <property type="match status" value="1"/>
</dbReference>
<dbReference type="SUPFAM" id="SSF55785">
    <property type="entry name" value="PYP-like sensor domain (PAS domain)"/>
    <property type="match status" value="1"/>
</dbReference>
<dbReference type="GO" id="GO:0016020">
    <property type="term" value="C:membrane"/>
    <property type="evidence" value="ECO:0007669"/>
    <property type="project" value="InterPro"/>
</dbReference>
<dbReference type="NCBIfam" id="TIGR00254">
    <property type="entry name" value="GGDEF"/>
    <property type="match status" value="1"/>
</dbReference>
<keyword evidence="2" id="KW-0812">Transmembrane</keyword>
<dbReference type="InterPro" id="IPR000700">
    <property type="entry name" value="PAS-assoc_C"/>
</dbReference>
<evidence type="ECO:0000259" key="4">
    <source>
        <dbReference type="PROSITE" id="PS50885"/>
    </source>
</evidence>
<feature type="coiled-coil region" evidence="1">
    <location>
        <begin position="216"/>
        <end position="243"/>
    </location>
</feature>
<keyword evidence="7" id="KW-1185">Reference proteome</keyword>
<dbReference type="PROSITE" id="PS50887">
    <property type="entry name" value="GGDEF"/>
    <property type="match status" value="1"/>
</dbReference>
<keyword evidence="1" id="KW-0175">Coiled coil</keyword>
<feature type="transmembrane region" description="Helical" evidence="2">
    <location>
        <begin position="148"/>
        <end position="169"/>
    </location>
</feature>
<evidence type="ECO:0000259" key="3">
    <source>
        <dbReference type="PROSITE" id="PS50113"/>
    </source>
</evidence>
<organism evidence="6 7">
    <name type="scientific">Alteromonas genovensis</name>
    <dbReference type="NCBI Taxonomy" id="471225"/>
    <lineage>
        <taxon>Bacteria</taxon>
        <taxon>Pseudomonadati</taxon>
        <taxon>Pseudomonadota</taxon>
        <taxon>Gammaproteobacteria</taxon>
        <taxon>Alteromonadales</taxon>
        <taxon>Alteromonadaceae</taxon>
        <taxon>Alteromonas/Salinimonas group</taxon>
        <taxon>Alteromonas</taxon>
    </lineage>
</organism>
<sequence>MINMHGLGFRLSLFLIAAAMVVVLTTAEFFYRVTYENEINEANHDIEELYRTVSATASIAAFLEDEDLAKEAINGLVKSDKILAASIKSEALYYQLNVNEAINRDTEPRMFAVRNPFIPEEALAEVNIYPNFDHIIQQAKKISTDNSYALYAEALVVGIVALFITYYIIIAPMLRVGRSLHEITPGTAQRIDVPDYHSRSEIGTLVNDTNQLLGKVEEQFSQERQLREEIEFLEKRFRMLFENAKSATVLMTETGTIELNNNAFTDLVEKIGVEVKPDYGELLSELFENPTAIKETLLESFSRNEFATGEFKLKSVNKNVIWVQLIASPLITEDGERFYQLTLNDISSRKHELQMLALQADFDSLTGIYNRNGGEKLISKLMSKGHHFALALIDLNGFKAVNDIYGHDAGDEVLIFVSEQLRDKIRKNDMAIRWGGDEFVLLLQAEDEKSVKTAISKVNDAIKKPFYFNNETTPTVITMSVGVAFYPRMSQDINTLIKLADIAMYKAKQNKIAAPDDYLIFAQPHSQEKGDRA</sequence>
<evidence type="ECO:0000256" key="1">
    <source>
        <dbReference type="SAM" id="Coils"/>
    </source>
</evidence>
<dbReference type="PANTHER" id="PTHR44757">
    <property type="entry name" value="DIGUANYLATE CYCLASE DGCP"/>
    <property type="match status" value="1"/>
</dbReference>
<dbReference type="InterPro" id="IPR035965">
    <property type="entry name" value="PAS-like_dom_sf"/>
</dbReference>
<dbReference type="PROSITE" id="PS50885">
    <property type="entry name" value="HAMP"/>
    <property type="match status" value="1"/>
</dbReference>
<keyword evidence="2" id="KW-1133">Transmembrane helix</keyword>
<keyword evidence="2" id="KW-0472">Membrane</keyword>
<dbReference type="SMART" id="SM00267">
    <property type="entry name" value="GGDEF"/>
    <property type="match status" value="1"/>
</dbReference>
<protein>
    <submittedName>
        <fullName evidence="6">Diguanylate cyclase</fullName>
    </submittedName>
</protein>
<reference evidence="6 7" key="1">
    <citation type="submission" date="2020-01" db="EMBL/GenBank/DDBJ databases">
        <title>Genomes of bacteria type strains.</title>
        <authorList>
            <person name="Chen J."/>
            <person name="Zhu S."/>
            <person name="Yang J."/>
        </authorList>
    </citation>
    <scope>NUCLEOTIDE SEQUENCE [LARGE SCALE GENOMIC DNA]</scope>
    <source>
        <strain evidence="6 7">LMG 24078</strain>
    </source>
</reference>
<comment type="caution">
    <text evidence="6">The sequence shown here is derived from an EMBL/GenBank/DDBJ whole genome shotgun (WGS) entry which is preliminary data.</text>
</comment>
<dbReference type="GO" id="GO:0007165">
    <property type="term" value="P:signal transduction"/>
    <property type="evidence" value="ECO:0007669"/>
    <property type="project" value="InterPro"/>
</dbReference>
<evidence type="ECO:0000256" key="2">
    <source>
        <dbReference type="SAM" id="Phobius"/>
    </source>
</evidence>
<proteinExistence type="predicted"/>
<dbReference type="NCBIfam" id="TIGR00229">
    <property type="entry name" value="sensory_box"/>
    <property type="match status" value="1"/>
</dbReference>
<feature type="domain" description="PAC" evidence="3">
    <location>
        <begin position="307"/>
        <end position="358"/>
    </location>
</feature>
<name>A0A6N9TPD7_9ALTE</name>
<dbReference type="SUPFAM" id="SSF55073">
    <property type="entry name" value="Nucleotide cyclase"/>
    <property type="match status" value="1"/>
</dbReference>
<dbReference type="InterPro" id="IPR043128">
    <property type="entry name" value="Rev_trsase/Diguanyl_cyclase"/>
</dbReference>
<evidence type="ECO:0000313" key="6">
    <source>
        <dbReference type="EMBL" id="NDW16528.1"/>
    </source>
</evidence>
<dbReference type="Proteomes" id="UP000471381">
    <property type="component" value="Unassembled WGS sequence"/>
</dbReference>
<dbReference type="InterPro" id="IPR052155">
    <property type="entry name" value="Biofilm_reg_signaling"/>
</dbReference>
<dbReference type="Gene3D" id="3.30.450.20">
    <property type="entry name" value="PAS domain"/>
    <property type="match status" value="1"/>
</dbReference>